<feature type="region of interest" description="Disordered" evidence="1">
    <location>
        <begin position="1214"/>
        <end position="1241"/>
    </location>
</feature>
<dbReference type="OrthoDB" id="10256197at2759"/>
<proteinExistence type="predicted"/>
<feature type="region of interest" description="Disordered" evidence="1">
    <location>
        <begin position="2729"/>
        <end position="2759"/>
    </location>
</feature>
<evidence type="ECO:0000313" key="2">
    <source>
        <dbReference type="EMBL" id="EET01855.1"/>
    </source>
</evidence>
<feature type="compositionally biased region" description="Low complexity" evidence="1">
    <location>
        <begin position="1347"/>
        <end position="1364"/>
    </location>
</feature>
<name>C6LQ63_GIAIB</name>
<feature type="compositionally biased region" description="Low complexity" evidence="1">
    <location>
        <begin position="1214"/>
        <end position="1229"/>
    </location>
</feature>
<dbReference type="Proteomes" id="UP000002488">
    <property type="component" value="Unassembled WGS sequence"/>
</dbReference>
<reference evidence="2 3" key="1">
    <citation type="journal article" date="2009" name="PLoS Pathog.">
        <title>Draft genome sequencing of giardia intestinalis assemblage B isolate GS: is human giardiasis caused by two different species?</title>
        <authorList>
            <person name="Franzen O."/>
            <person name="Jerlstrom-Hultqvist J."/>
            <person name="Castro E."/>
            <person name="Sherwood E."/>
            <person name="Ankarklev J."/>
            <person name="Reiner D.S."/>
            <person name="Palm D."/>
            <person name="Andersson J.O."/>
            <person name="Andersson B."/>
            <person name="Svard S.G."/>
        </authorList>
    </citation>
    <scope>NUCLEOTIDE SEQUENCE [LARGE SCALE GENOMIC DNA]</scope>
    <source>
        <strain evidence="3">ATCC 50581 / GS clone H7</strain>
    </source>
</reference>
<gene>
    <name evidence="2" type="ORF">GL50581_885</name>
</gene>
<dbReference type="VEuPathDB" id="GiardiaDB:GL50581_885"/>
<protein>
    <submittedName>
        <fullName evidence="2">Uncharacterized protein</fullName>
    </submittedName>
</protein>
<dbReference type="EMBL" id="ACGJ01001055">
    <property type="protein sequence ID" value="EET01855.1"/>
    <property type="molecule type" value="Genomic_DNA"/>
</dbReference>
<comment type="caution">
    <text evidence="2">The sequence shown here is derived from an EMBL/GenBank/DDBJ whole genome shotgun (WGS) entry which is preliminary data.</text>
</comment>
<evidence type="ECO:0000313" key="3">
    <source>
        <dbReference type="Proteomes" id="UP000002488"/>
    </source>
</evidence>
<dbReference type="OMA" id="CAFDEST"/>
<feature type="region of interest" description="Disordered" evidence="1">
    <location>
        <begin position="1335"/>
        <end position="1364"/>
    </location>
</feature>
<evidence type="ECO:0000256" key="1">
    <source>
        <dbReference type="SAM" id="MobiDB-lite"/>
    </source>
</evidence>
<accession>C6LQ63</accession>
<organism evidence="2 3">
    <name type="scientific">Giardia intestinalis (strain ATCC 50581 / GS clone H7)</name>
    <name type="common">Giardia lamblia</name>
    <dbReference type="NCBI Taxonomy" id="598745"/>
    <lineage>
        <taxon>Eukaryota</taxon>
        <taxon>Metamonada</taxon>
        <taxon>Diplomonadida</taxon>
        <taxon>Hexamitidae</taxon>
        <taxon>Giardiinae</taxon>
        <taxon>Giardia</taxon>
    </lineage>
</organism>
<sequence>MSFHLQPSTPGPPQQRLHQGIVVKYSESPYVSLQKSSVLLSNPTICTPSTLSRQLERMGTIIPHKIVDISLCSDAAYVLLPTGQRLKVTVTPPEGQTATSLFVATPIEDFVARPSLSFAGSECLLSQLRAVVIYNALLKTSDPPANPSIAQTDSVIGKDTQGLSLPYVALIFSDHHFLSISRLLLDGSFRITNCAFDESTVVLSLLSGHILFLDRTQLFQKNNIIDSNNYSYYGLLSYASLASKLMRDFQTAFPGNFSFREALRLLSISSYKHVPFMVFRGCDFVLAMPLGCILIFTRHRLQDSTSSHLVLSHATIALPFVRHDLPNKSFKITHYAASRVSFFLPASDTMLIIGYENSVIQYYCWDIDGMAHPLDGLDLSAGKITHVHAGMMLLPECSDSNSALRVSSPTPRTNMAPIKVLIVATIGSTLFFIVRCFPKMALIATVPAPERFVDCGKICSPTSQHFSSILMYTAVDGSLKYTHLPNGYLFRSGLRESSEAAQLHEQQVRTIQKISTFLKNVSYQYESDESASEVNVLNDRSKAAIPAFLLSSSENECSSCSAEERRPHKRSILDIDNIATKHSSSSRHVKRSRKPTAMSTHSHLWSPLTYKDAFAPSDDAEPKLARPTVPLSISPFDDNSASPHAFSIKQQACRPFEQVTVRLDDEPLPVQIQEMYSLLGMTYRRKLETGERVSYDDNSLTKLKIVRDTRDLMQKTAFMTKNITISEFQRSVSPSLNIQRLLISSRNLQCATELLKRNDHIFRSSRNKIPPHIRNAYLHLKHVDQVTRKPVKKSRGSFRLTKPIANQLAPSADITPLASHILSNPRKSLTWNLCKNVSSVYDQHNTEHVMVYEKSRAFRYLPVLARDLMLDNSSPLLVEPEHIHQNAWSPSTNPPGKANHLANVIMRSRDRHAEILAHGRGDDFIGVLRSKVLEKPAEKSHNGIWYKERENERPKVFVNKYEHIKVIDKELLKDLRRFKALRLGRDLGGRIIRDKEVLSALLTGKNATENLRDIINLADPTNHDAISLEDILSMGKNIISILDPENDYTLGSKQGSTLTSKHESLRFTNTIDYEDPAQKDAVEISRLITPKDTSLGDLRHSKSRSAARQERFGFELMNQMLCNFDYRLNRRRVRSGINGMIAISDDYTKTILLRRSASLPTMETINRTRVELATKLDSALGHEMGISRWDEDANRSYRARILTIDRLSDPESSIWSSEKASSPLYSSDSADSEDDKTPAPVLNVRHTPTLHKCSSVGMAKRLGLLLDNVNLPRRAYSANQAAASVLPNLEPLDIGLYISRMAASNNKGLHIASDNDKVVVPAQDVLPTDINELEPESLSEEDVTRLSSALAPADSSTSSDADASDNLVEPSSIFGIKGTFDPSQYALSSTYLPDLLLRTALQDLRKQLAMVTTAKKPLSLLRDDCSQVFKVLRKPLNIIDAKDHGKQLQYGSNPLSRYCMQNHMFCPREQIEFCAMASRGIALDSKRRAYSFDRLEPLILAKAKYGQRPTQLRHGPKLPLATSLDEKDCLSNYSDWSYRDDYDYLRVKPTRGIGKEMRRCTGCTDPAIVAIQQQTSPATHQAISDTSSTPAKIDDYITDIRVKAFTTYAETLALDRLKRKQATNPSAVAELREFKKLFTRELYEDWARLYRHNVIRKDTLYDDQFEVTVMKPTFPLYYHVITNRTEMDGMISSIANEEANDSESAVRANLVVTKAQFPFSASPNQSVDSLFDDLQLALGSWPEQQSEESIIPHHYVLPPKPPYYNPRIPIVDALDGFYDPASIVPLEPLLPEGEDGIRLQVGVFTPYAFCLKNPEFVDNEKLTTILNPVAYTNCKDIILSSSHCEQPHDTLSKYLREAGYLLPDDADSDPPELKQAALQLSYNASFDTKVNEFIASFFSLPKASSADIARYHKGLYSHSVYSLPSHTEGFHPNVRCSMLTVGQAIKVVFTRYFQSFTPIQRKIMSQTAARGVTIDHNRLHYVPYSFLQLLLLYSSALGTLELLKGQRYTSKQPTQTMPLPLSRRLCYILDTQFPIEPISTSKVKAKKDTYGRISSDIYTEPFFNFCSVQDVLTYRCEIFVRYLLIIIYYVRLCNLETCISSFVDYQLRRVLKQDAYIQELSDPYKGVVRIYERMETHICTLRNLQRVKEFSCLYEQCLQESILKATLGEVSKDRAFPFLTYFGPRSDPVTLSHMLAKGLDSSAELPPLHSTTLAVVYNDSGLRAEALSVILSKYALSCMLDDTKMHIHGVYAAILKRFSFSTGRSSAENSQYFPKFITNLSAIPLSILLLIRRLEELESLGISRMQKAIIRRKLHIVLLEAYLRAFTTCQILSPAIFSPLVPMYVHMFRVPRSSDYRDYASMLHRRQQAIYKILYDASIHELGLRVHNNYVIQQPDIADVIGIPKADALFNFFSAHFCPAYITMYTKYTACHKMIIGEGIYSEADDGNKNELSHMDALVDSTPSKIYSELPDNPSDAPISLSWYTSLYNTVTRKPLAECVQRAYKNRYSYDLYEDNVALLERTDQSSYKGDSQFQALVITNRFAEVRQNIEERKLSLDKGCLNEEPTTLGGDQLKKDLPALGRSIFRNRILNTLKSSIVSSAQKTDEDRSMLEKSSAEELGISESFGDSVRAGERVLASAAVQLLKTRKLVTNVSKWTEIAEDEESNLEQSCAANSVDTAVQNPARVSFDSTYELRKAFTDIRAPRYRTSSVLAHTNTKRIEILLNKPLPSIPTGATRQSFSTEEGKSPARSLRSVSNS</sequence>
<feature type="compositionally biased region" description="Polar residues" evidence="1">
    <location>
        <begin position="2734"/>
        <end position="2743"/>
    </location>
</feature>